<organism evidence="5 6">
    <name type="scientific">Tepidiforma flava</name>
    <dbReference type="NCBI Taxonomy" id="3004094"/>
    <lineage>
        <taxon>Bacteria</taxon>
        <taxon>Bacillati</taxon>
        <taxon>Chloroflexota</taxon>
        <taxon>Tepidiformia</taxon>
        <taxon>Tepidiformales</taxon>
        <taxon>Tepidiformaceae</taxon>
        <taxon>Tepidiforma</taxon>
    </lineage>
</organism>
<dbReference type="CDD" id="cd01448">
    <property type="entry name" value="TST_Repeat_1"/>
    <property type="match status" value="1"/>
</dbReference>
<accession>A0ABY7M4W4</accession>
<dbReference type="InterPro" id="IPR036873">
    <property type="entry name" value="Rhodanese-like_dom_sf"/>
</dbReference>
<feature type="domain" description="Rhodanese" evidence="4">
    <location>
        <begin position="20"/>
        <end position="132"/>
    </location>
</feature>
<dbReference type="InterPro" id="IPR001763">
    <property type="entry name" value="Rhodanese-like_dom"/>
</dbReference>
<evidence type="ECO:0000259" key="4">
    <source>
        <dbReference type="PROSITE" id="PS50206"/>
    </source>
</evidence>
<dbReference type="InterPro" id="IPR001307">
    <property type="entry name" value="Thiosulphate_STrfase_CS"/>
</dbReference>
<dbReference type="SMART" id="SM00450">
    <property type="entry name" value="RHOD"/>
    <property type="match status" value="2"/>
</dbReference>
<dbReference type="PANTHER" id="PTHR43855:SF1">
    <property type="entry name" value="THIOSULFATE SULFURTRANSFERASE"/>
    <property type="match status" value="1"/>
</dbReference>
<dbReference type="PANTHER" id="PTHR43855">
    <property type="entry name" value="THIOSULFATE SULFURTRANSFERASE"/>
    <property type="match status" value="1"/>
</dbReference>
<evidence type="ECO:0000256" key="3">
    <source>
        <dbReference type="ARBA" id="ARBA00047549"/>
    </source>
</evidence>
<name>A0ABY7M4W4_9CHLR</name>
<keyword evidence="2" id="KW-0677">Repeat</keyword>
<dbReference type="SUPFAM" id="SSF52821">
    <property type="entry name" value="Rhodanese/Cell cycle control phosphatase"/>
    <property type="match status" value="2"/>
</dbReference>
<evidence type="ECO:0000313" key="5">
    <source>
        <dbReference type="EMBL" id="WBL35566.1"/>
    </source>
</evidence>
<dbReference type="CDD" id="cd01449">
    <property type="entry name" value="TST_Repeat_2"/>
    <property type="match status" value="1"/>
</dbReference>
<comment type="catalytic activity">
    <reaction evidence="3">
        <text>thiosulfate + hydrogen cyanide = thiocyanate + sulfite + 2 H(+)</text>
        <dbReference type="Rhea" id="RHEA:16881"/>
        <dbReference type="ChEBI" id="CHEBI:15378"/>
        <dbReference type="ChEBI" id="CHEBI:17359"/>
        <dbReference type="ChEBI" id="CHEBI:18022"/>
        <dbReference type="ChEBI" id="CHEBI:18407"/>
        <dbReference type="ChEBI" id="CHEBI:33542"/>
        <dbReference type="EC" id="2.8.1.1"/>
    </reaction>
</comment>
<dbReference type="EMBL" id="CP115149">
    <property type="protein sequence ID" value="WBL35566.1"/>
    <property type="molecule type" value="Genomic_DNA"/>
</dbReference>
<reference evidence="5 6" key="1">
    <citation type="journal article" date="2023" name="ISME J.">
        <title>Thermophilic Dehalococcoidia with unusual traits shed light on an unexpected past.</title>
        <authorList>
            <person name="Palmer M."/>
            <person name="Covington J.K."/>
            <person name="Zhou E.M."/>
            <person name="Thomas S.C."/>
            <person name="Habib N."/>
            <person name="Seymour C.O."/>
            <person name="Lai D."/>
            <person name="Johnston J."/>
            <person name="Hashimi A."/>
            <person name="Jiao J.Y."/>
            <person name="Muok A.R."/>
            <person name="Liu L."/>
            <person name="Xian W.D."/>
            <person name="Zhi X.Y."/>
            <person name="Li M.M."/>
            <person name="Silva L.P."/>
            <person name="Bowen B.P."/>
            <person name="Louie K."/>
            <person name="Briegel A."/>
            <person name="Pett-Ridge J."/>
            <person name="Weber P.K."/>
            <person name="Tocheva E.I."/>
            <person name="Woyke T."/>
            <person name="Northen T.R."/>
            <person name="Mayali X."/>
            <person name="Li W.J."/>
            <person name="Hedlund B.P."/>
        </authorList>
    </citation>
    <scope>NUCLEOTIDE SEQUENCE [LARGE SCALE GENOMIC DNA]</scope>
    <source>
        <strain evidence="5 6">YIM 72310</strain>
    </source>
</reference>
<dbReference type="EC" id="2.8.1.1" evidence="1"/>
<dbReference type="Proteomes" id="UP001212803">
    <property type="component" value="Chromosome"/>
</dbReference>
<proteinExistence type="predicted"/>
<evidence type="ECO:0000313" key="6">
    <source>
        <dbReference type="Proteomes" id="UP001212803"/>
    </source>
</evidence>
<dbReference type="RefSeq" id="WP_270056092.1">
    <property type="nucleotide sequence ID" value="NZ_CP115149.1"/>
</dbReference>
<protein>
    <recommendedName>
        <fullName evidence="1">thiosulfate sulfurtransferase</fullName>
        <ecNumber evidence="1">2.8.1.1</ecNumber>
    </recommendedName>
</protein>
<evidence type="ECO:0000256" key="1">
    <source>
        <dbReference type="ARBA" id="ARBA00012245"/>
    </source>
</evidence>
<keyword evidence="6" id="KW-1185">Reference proteome</keyword>
<gene>
    <name evidence="5" type="ORF">O0235_12395</name>
</gene>
<sequence>MGYARPELLAEPDWLQQHLDDPGVRIIDCAVLEAYRRAHIPGAVHLPVHYYIKEAGPPGADHGTFVMPPAEFEALMGRLGVSNDTLVVTYDDNNALVAARLWWVLNYYGHTNVKVLNGGWHRWLTEGRPITFHATRPKSASFTARPNPDLIADAEYLKARIGDPGCQILDARTDAEWDGTNDRGNRRVGRVPGAKHLEWVRFVETADTRRFLPAEAIERLLAEAGFARGRATITYCQGGIRAAHAAFAMTLVGYDDIRVYDGSMRDWANRDDTPLTLE</sequence>
<evidence type="ECO:0000256" key="2">
    <source>
        <dbReference type="ARBA" id="ARBA00022737"/>
    </source>
</evidence>
<dbReference type="Pfam" id="PF00581">
    <property type="entry name" value="Rhodanese"/>
    <property type="match status" value="2"/>
</dbReference>
<feature type="domain" description="Rhodanese" evidence="4">
    <location>
        <begin position="162"/>
        <end position="276"/>
    </location>
</feature>
<dbReference type="PROSITE" id="PS50206">
    <property type="entry name" value="RHODANESE_3"/>
    <property type="match status" value="2"/>
</dbReference>
<dbReference type="InterPro" id="IPR051126">
    <property type="entry name" value="Thiosulfate_sulfurtransferase"/>
</dbReference>
<dbReference type="Gene3D" id="3.40.250.10">
    <property type="entry name" value="Rhodanese-like domain"/>
    <property type="match status" value="2"/>
</dbReference>
<dbReference type="PROSITE" id="PS00380">
    <property type="entry name" value="RHODANESE_1"/>
    <property type="match status" value="1"/>
</dbReference>